<accession>A0A0A1WGX0</accession>
<evidence type="ECO:0000256" key="1">
    <source>
        <dbReference type="SAM" id="MobiDB-lite"/>
    </source>
</evidence>
<organism evidence="2">
    <name type="scientific">Zeugodacus cucurbitae</name>
    <name type="common">Melon fruit fly</name>
    <name type="synonym">Bactrocera cucurbitae</name>
    <dbReference type="NCBI Taxonomy" id="28588"/>
    <lineage>
        <taxon>Eukaryota</taxon>
        <taxon>Metazoa</taxon>
        <taxon>Ecdysozoa</taxon>
        <taxon>Arthropoda</taxon>
        <taxon>Hexapoda</taxon>
        <taxon>Insecta</taxon>
        <taxon>Pterygota</taxon>
        <taxon>Neoptera</taxon>
        <taxon>Endopterygota</taxon>
        <taxon>Diptera</taxon>
        <taxon>Brachycera</taxon>
        <taxon>Muscomorpha</taxon>
        <taxon>Tephritoidea</taxon>
        <taxon>Tephritidae</taxon>
        <taxon>Zeugodacus</taxon>
        <taxon>Zeugodacus</taxon>
    </lineage>
</organism>
<feature type="region of interest" description="Disordered" evidence="1">
    <location>
        <begin position="118"/>
        <end position="164"/>
    </location>
</feature>
<gene>
    <name evidence="2" type="primary">Ranbp2</name>
    <name evidence="2" type="ORF">g.4138</name>
</gene>
<proteinExistence type="predicted"/>
<keyword evidence="2" id="KW-0436">Ligase</keyword>
<dbReference type="AlphaFoldDB" id="A0A0A1WGX0"/>
<dbReference type="GO" id="GO:0016874">
    <property type="term" value="F:ligase activity"/>
    <property type="evidence" value="ECO:0007669"/>
    <property type="project" value="UniProtKB-KW"/>
</dbReference>
<evidence type="ECO:0000313" key="2">
    <source>
        <dbReference type="EMBL" id="JAC98131.1"/>
    </source>
</evidence>
<dbReference type="EMBL" id="GBXI01016160">
    <property type="protein sequence ID" value="JAC98131.1"/>
    <property type="molecule type" value="Transcribed_RNA"/>
</dbReference>
<reference evidence="2" key="1">
    <citation type="submission" date="2014-11" db="EMBL/GenBank/DDBJ databases">
        <authorList>
            <person name="Geib S."/>
        </authorList>
    </citation>
    <scope>NUCLEOTIDE SEQUENCE</scope>
</reference>
<feature type="compositionally biased region" description="Basic and acidic residues" evidence="1">
    <location>
        <begin position="118"/>
        <end position="132"/>
    </location>
</feature>
<sequence>MATQQNASFFSIPVFHSSSEFRVNTAFFSQNDLTLFIENMETIEGLRRQKYQRRQHFEEKVRETRLILENSLQISTHQSNMGCLPSPSSMCGMPSPTSSVIEELEELCIKKETPKRICKRPESPTDLEELKPKRPVSMRRSSDEEETYFSDASDRSNRTPTSVAKKPRLLFATTTKPLKSNINSGSDSEESGIYPLICTPQQKQYRKRTSALIEKPKRSAGSRILALLLRREILRDQQKQQPEEIVHIKKATSNLNVSKEHGDENDLHEFIKQKYKRFALRYIRRLKKHVVVEEEQEKPSDLEMLDKALRYMTL</sequence>
<name>A0A0A1WGX0_ZEUCU</name>
<reference evidence="2" key="2">
    <citation type="journal article" date="2015" name="Gigascience">
        <title>Reconstructing a comprehensive transcriptome assembly of a white-pupal translocated strain of the pest fruit fly Bactrocera cucurbitae.</title>
        <authorList>
            <person name="Sim S.B."/>
            <person name="Calla B."/>
            <person name="Hall B."/>
            <person name="DeRego T."/>
            <person name="Geib S.M."/>
        </authorList>
    </citation>
    <scope>NUCLEOTIDE SEQUENCE</scope>
</reference>
<protein>
    <submittedName>
        <fullName evidence="2">E3 SUMO-protein ligase RanBP2</fullName>
    </submittedName>
</protein>